<evidence type="ECO:0000313" key="1">
    <source>
        <dbReference type="EMBL" id="KKM99296.1"/>
    </source>
</evidence>
<name>A0A0F9MJA4_9ZZZZ</name>
<proteinExistence type="predicted"/>
<accession>A0A0F9MJA4</accession>
<protein>
    <submittedName>
        <fullName evidence="1">Uncharacterized protein</fullName>
    </submittedName>
</protein>
<comment type="caution">
    <text evidence="1">The sequence shown here is derived from an EMBL/GenBank/DDBJ whole genome shotgun (WGS) entry which is preliminary data.</text>
</comment>
<dbReference type="AlphaFoldDB" id="A0A0F9MJA4"/>
<organism evidence="1">
    <name type="scientific">marine sediment metagenome</name>
    <dbReference type="NCBI Taxonomy" id="412755"/>
    <lineage>
        <taxon>unclassified sequences</taxon>
        <taxon>metagenomes</taxon>
        <taxon>ecological metagenomes</taxon>
    </lineage>
</organism>
<dbReference type="EMBL" id="LAZR01005514">
    <property type="protein sequence ID" value="KKM99296.1"/>
    <property type="molecule type" value="Genomic_DNA"/>
</dbReference>
<gene>
    <name evidence="1" type="ORF">LCGC14_1149320</name>
</gene>
<reference evidence="1" key="1">
    <citation type="journal article" date="2015" name="Nature">
        <title>Complex archaea that bridge the gap between prokaryotes and eukaryotes.</title>
        <authorList>
            <person name="Spang A."/>
            <person name="Saw J.H."/>
            <person name="Jorgensen S.L."/>
            <person name="Zaremba-Niedzwiedzka K."/>
            <person name="Martijn J."/>
            <person name="Lind A.E."/>
            <person name="van Eijk R."/>
            <person name="Schleper C."/>
            <person name="Guy L."/>
            <person name="Ettema T.J."/>
        </authorList>
    </citation>
    <scope>NUCLEOTIDE SEQUENCE</scope>
</reference>
<sequence>MSRIFGQCSLADIKEMEALAERLDVATFHLLTKNQKLALLILAAFEAAHLERSDAFVLREVLFWDDGHIEMKFLPVPRAKRIYLALQQPLRKEDLAKSFSDILTKKEDAKWYENLSSMAG</sequence>